<reference evidence="1" key="1">
    <citation type="submission" date="2019-08" db="EMBL/GenBank/DDBJ databases">
        <title>Genome sequence of Clostridiales bacterium MT110.</title>
        <authorList>
            <person name="Cao J."/>
        </authorList>
    </citation>
    <scope>NUCLEOTIDE SEQUENCE</scope>
    <source>
        <strain evidence="1">MT110</strain>
    </source>
</reference>
<accession>A0ACD1ABJ9</accession>
<name>A0ACD1ABJ9_9FIRM</name>
<evidence type="ECO:0000313" key="1">
    <source>
        <dbReference type="EMBL" id="QOX63678.1"/>
    </source>
</evidence>
<dbReference type="EMBL" id="CP042469">
    <property type="protein sequence ID" value="QOX63678.1"/>
    <property type="molecule type" value="Genomic_DNA"/>
</dbReference>
<protein>
    <submittedName>
        <fullName evidence="1">Baseplate J/gp47 family protein</fullName>
    </submittedName>
</protein>
<sequence>MYEHYTVEAIKSDILSRLNTDINTSEGSYTSDMVSTVAHEIWKYYQALDAVVPIVYIDETSGEYIDKRCSEYGIKRKPGMKATTQLTFTGIDNTKIEAGKVFLTAEGLQFETDSSVTITGGMATLNATAAEIGNEYNVDAGTITHQIVTVSGLISVTNTKAAGGTDEETDAALVARFYDFLQNPATSGNASHYRQWALAVDGVGAAKVTPLWDGPGTVKVLITGDDNMPVDSTIVDNCALNIEEHRPIGATIAVKSAEGLEVNVSAAVEIDTSTTVSVVEATFTMALDSFLKNISFSKYTILYNRVAAMLLGIDGVINYSELTINGETENVKIGPDQVPVLGSVEVTGS</sequence>
<gene>
    <name evidence="1" type="ORF">FRZ06_10110</name>
</gene>
<organism evidence="1 2">
    <name type="scientific">Anoxybacterium hadale</name>
    <dbReference type="NCBI Taxonomy" id="3408580"/>
    <lineage>
        <taxon>Bacteria</taxon>
        <taxon>Bacillati</taxon>
        <taxon>Bacillota</taxon>
        <taxon>Clostridia</taxon>
        <taxon>Peptostreptococcales</taxon>
        <taxon>Anaerovoracaceae</taxon>
        <taxon>Anoxybacterium</taxon>
    </lineage>
</organism>
<proteinExistence type="predicted"/>
<keyword evidence="2" id="KW-1185">Reference proteome</keyword>
<evidence type="ECO:0000313" key="2">
    <source>
        <dbReference type="Proteomes" id="UP000594014"/>
    </source>
</evidence>
<dbReference type="Proteomes" id="UP000594014">
    <property type="component" value="Chromosome"/>
</dbReference>